<proteinExistence type="predicted"/>
<name>A0A178INP3_9BACT</name>
<dbReference type="EMBL" id="LRRQ01000025">
    <property type="protein sequence ID" value="OAM91500.1"/>
    <property type="molecule type" value="Genomic_DNA"/>
</dbReference>
<evidence type="ECO:0000313" key="2">
    <source>
        <dbReference type="Proteomes" id="UP000078486"/>
    </source>
</evidence>
<dbReference type="AlphaFoldDB" id="A0A178INP3"/>
<dbReference type="InterPro" id="IPR025833">
    <property type="entry name" value="GDYXXLXY"/>
</dbReference>
<dbReference type="RefSeq" id="WP_068768768.1">
    <property type="nucleotide sequence ID" value="NZ_CP109796.1"/>
</dbReference>
<dbReference type="Proteomes" id="UP000078486">
    <property type="component" value="Unassembled WGS sequence"/>
</dbReference>
<dbReference type="Pfam" id="PF14345">
    <property type="entry name" value="GDYXXLXY"/>
    <property type="match status" value="1"/>
</dbReference>
<accession>A0A178INP3</accession>
<protein>
    <recommendedName>
        <fullName evidence="3">GDYXXLXY protein</fullName>
    </recommendedName>
</protein>
<keyword evidence="2" id="KW-1185">Reference proteome</keyword>
<reference evidence="1 2" key="1">
    <citation type="submission" date="2016-01" db="EMBL/GenBank/DDBJ databases">
        <title>High potential of lignocellulose degradation of a new Verrucomicrobia species.</title>
        <authorList>
            <person name="Wang Y."/>
            <person name="Shi Y."/>
            <person name="Qiu Z."/>
            <person name="Liu S."/>
            <person name="Yang H."/>
        </authorList>
    </citation>
    <scope>NUCLEOTIDE SEQUENCE [LARGE SCALE GENOMIC DNA]</scope>
    <source>
        <strain evidence="1 2">TSB47</strain>
    </source>
</reference>
<comment type="caution">
    <text evidence="1">The sequence shown here is derived from an EMBL/GenBank/DDBJ whole genome shotgun (WGS) entry which is preliminary data.</text>
</comment>
<dbReference type="OrthoDB" id="4868247at2"/>
<gene>
    <name evidence="1" type="ORF">AW736_02865</name>
</gene>
<sequence>MKNARLILFAIFAALTLAAPLSMIWKYENTLRRGTLHKFRTQPVDPYDAFRGRYVTLSYQNDFVMLNEQQQKNDFPYGVKGILYVRLKTDDEGFAVPVEASWTTLTGNDVVIVELSRYRGDDRGGRMNFNYPFNRYYLPEDVAPMAEKLYNDANRRGWGGVERGKSDTYVAVRVRNGAGVIEELYIDGRPVREAVRAELEKE</sequence>
<dbReference type="STRING" id="1184151.AW736_02865"/>
<evidence type="ECO:0000313" key="1">
    <source>
        <dbReference type="EMBL" id="OAM91500.1"/>
    </source>
</evidence>
<evidence type="ECO:0008006" key="3">
    <source>
        <dbReference type="Google" id="ProtNLM"/>
    </source>
</evidence>
<organism evidence="1 2">
    <name type="scientific">Termitidicoccus mucosus</name>
    <dbReference type="NCBI Taxonomy" id="1184151"/>
    <lineage>
        <taxon>Bacteria</taxon>
        <taxon>Pseudomonadati</taxon>
        <taxon>Verrucomicrobiota</taxon>
        <taxon>Opitutia</taxon>
        <taxon>Opitutales</taxon>
        <taxon>Opitutaceae</taxon>
        <taxon>Termitidicoccus</taxon>
    </lineage>
</organism>